<reference evidence="1" key="1">
    <citation type="journal article" date="2020" name="mSystems">
        <title>Genome- and Community-Level Interaction Insights into Carbon Utilization and Element Cycling Functions of Hydrothermarchaeota in Hydrothermal Sediment.</title>
        <authorList>
            <person name="Zhou Z."/>
            <person name="Liu Y."/>
            <person name="Xu W."/>
            <person name="Pan J."/>
            <person name="Luo Z.H."/>
            <person name="Li M."/>
        </authorList>
    </citation>
    <scope>NUCLEOTIDE SEQUENCE [LARGE SCALE GENOMIC DNA]</scope>
    <source>
        <strain evidence="1">SpSt-914</strain>
    </source>
</reference>
<comment type="caution">
    <text evidence="1">The sequence shown here is derived from an EMBL/GenBank/DDBJ whole genome shotgun (WGS) entry which is preliminary data.</text>
</comment>
<protein>
    <submittedName>
        <fullName evidence="1">Uncharacterized protein</fullName>
    </submittedName>
</protein>
<proteinExistence type="predicted"/>
<accession>A0A7V3PTA1</accession>
<sequence>MEGLIKQLSALTLRAQHLTKKMLYYQRLLSQPVANAYEREKILTEIEKTLALFTDPAPTPQLNEWLQTERCRIEEAKAEFRFDFGKKLILGLEGSNLTVRGQLPFLRIGLFSLRADFDRGSATIYWGPEIEQIKTGLKLEPLTIAKLLRSYYERLTTNGVKEPKDFLNRLFQLYRRVCRAQLYSEGERIQLSHLLTQLVLNLQPERFWVNPVKENFIEYPRIQFSYDLYLLKRSGVRVTNGYEIRLTVANFDATARKRSALWVPDNEEGEGTYYSYISFIPVSADRKAD</sequence>
<gene>
    <name evidence="1" type="ORF">ENX16_03455</name>
</gene>
<dbReference type="EMBL" id="DTMZ01000075">
    <property type="protein sequence ID" value="HGD13116.1"/>
    <property type="molecule type" value="Genomic_DNA"/>
</dbReference>
<dbReference type="AlphaFoldDB" id="A0A7V3PTA1"/>
<evidence type="ECO:0000313" key="1">
    <source>
        <dbReference type="EMBL" id="HGD13116.1"/>
    </source>
</evidence>
<name>A0A7V3PTA1_UNCW3</name>
<organism evidence="1">
    <name type="scientific">candidate division WOR-3 bacterium</name>
    <dbReference type="NCBI Taxonomy" id="2052148"/>
    <lineage>
        <taxon>Bacteria</taxon>
        <taxon>Bacteria division WOR-3</taxon>
    </lineage>
</organism>